<dbReference type="Proteomes" id="UP000577362">
    <property type="component" value="Unassembled WGS sequence"/>
</dbReference>
<dbReference type="GO" id="GO:0005829">
    <property type="term" value="C:cytosol"/>
    <property type="evidence" value="ECO:0007669"/>
    <property type="project" value="TreeGrafter"/>
</dbReference>
<dbReference type="InterPro" id="IPR002583">
    <property type="entry name" value="Ribosomal_bS20"/>
</dbReference>
<dbReference type="GO" id="GO:0006412">
    <property type="term" value="P:translation"/>
    <property type="evidence" value="ECO:0007669"/>
    <property type="project" value="UniProtKB-UniRule"/>
</dbReference>
<gene>
    <name evidence="8" type="primary">rpsT</name>
    <name evidence="10" type="ORF">GGR16_002109</name>
</gene>
<evidence type="ECO:0000313" key="10">
    <source>
        <dbReference type="EMBL" id="MBB4017080.1"/>
    </source>
</evidence>
<dbReference type="NCBIfam" id="TIGR00029">
    <property type="entry name" value="S20"/>
    <property type="match status" value="1"/>
</dbReference>
<dbReference type="PANTHER" id="PTHR33398">
    <property type="entry name" value="30S RIBOSOMAL PROTEIN S20"/>
    <property type="match status" value="1"/>
</dbReference>
<comment type="function">
    <text evidence="1 8">Binds directly to 16S ribosomal RNA.</text>
</comment>
<evidence type="ECO:0000256" key="6">
    <source>
        <dbReference type="ARBA" id="ARBA00023274"/>
    </source>
</evidence>
<evidence type="ECO:0000256" key="4">
    <source>
        <dbReference type="ARBA" id="ARBA00022884"/>
    </source>
</evidence>
<keyword evidence="5 8" id="KW-0689">Ribosomal protein</keyword>
<comment type="caution">
    <text evidence="10">The sequence shown here is derived from an EMBL/GenBank/DDBJ whole genome shotgun (WGS) entry which is preliminary data.</text>
</comment>
<dbReference type="GO" id="GO:0015935">
    <property type="term" value="C:small ribosomal subunit"/>
    <property type="evidence" value="ECO:0007669"/>
    <property type="project" value="TreeGrafter"/>
</dbReference>
<comment type="similarity">
    <text evidence="2 8">Belongs to the bacterial ribosomal protein bS20 family.</text>
</comment>
<dbReference type="SUPFAM" id="SSF46992">
    <property type="entry name" value="Ribosomal protein S20"/>
    <property type="match status" value="1"/>
</dbReference>
<accession>A0A840BVT5</accession>
<keyword evidence="4 8" id="KW-0694">RNA-binding</keyword>
<reference evidence="10 11" key="1">
    <citation type="submission" date="2020-08" db="EMBL/GenBank/DDBJ databases">
        <title>Genomic Encyclopedia of Type Strains, Phase IV (KMG-IV): sequencing the most valuable type-strain genomes for metagenomic binning, comparative biology and taxonomic classification.</title>
        <authorList>
            <person name="Goeker M."/>
        </authorList>
    </citation>
    <scope>NUCLEOTIDE SEQUENCE [LARGE SCALE GENOMIC DNA]</scope>
    <source>
        <strain evidence="10 11">DSM 103737</strain>
    </source>
</reference>
<organism evidence="10 11">
    <name type="scientific">Chelatococcus caeni</name>
    <dbReference type="NCBI Taxonomy" id="1348468"/>
    <lineage>
        <taxon>Bacteria</taxon>
        <taxon>Pseudomonadati</taxon>
        <taxon>Pseudomonadota</taxon>
        <taxon>Alphaproteobacteria</taxon>
        <taxon>Hyphomicrobiales</taxon>
        <taxon>Chelatococcaceae</taxon>
        <taxon>Chelatococcus</taxon>
    </lineage>
</organism>
<keyword evidence="11" id="KW-1185">Reference proteome</keyword>
<dbReference type="FunFam" id="1.20.58.110:FF:000001">
    <property type="entry name" value="30S ribosomal protein S20"/>
    <property type="match status" value="1"/>
</dbReference>
<sequence>MANTPSAKKATRKIARRTAVNKARRSRMRTFIRKVEEAIATGNQQAALDALQSAQPELMRAAQKGVLHKNTASRKVARLTHRIKALQA</sequence>
<name>A0A840BVT5_9HYPH</name>
<keyword evidence="3 8" id="KW-0699">rRNA-binding</keyword>
<evidence type="ECO:0000256" key="2">
    <source>
        <dbReference type="ARBA" id="ARBA00007634"/>
    </source>
</evidence>
<feature type="region of interest" description="Disordered" evidence="9">
    <location>
        <begin position="1"/>
        <end position="26"/>
    </location>
</feature>
<dbReference type="HAMAP" id="MF_00500">
    <property type="entry name" value="Ribosomal_bS20"/>
    <property type="match status" value="1"/>
</dbReference>
<protein>
    <recommendedName>
        <fullName evidence="7 8">Small ribosomal subunit protein bS20</fullName>
    </recommendedName>
</protein>
<dbReference type="InterPro" id="IPR036510">
    <property type="entry name" value="Ribosomal_bS20_sf"/>
</dbReference>
<evidence type="ECO:0000256" key="1">
    <source>
        <dbReference type="ARBA" id="ARBA00003134"/>
    </source>
</evidence>
<evidence type="ECO:0000256" key="5">
    <source>
        <dbReference type="ARBA" id="ARBA00022980"/>
    </source>
</evidence>
<evidence type="ECO:0000256" key="7">
    <source>
        <dbReference type="ARBA" id="ARBA00035136"/>
    </source>
</evidence>
<proteinExistence type="inferred from homology"/>
<dbReference type="GO" id="GO:0003735">
    <property type="term" value="F:structural constituent of ribosome"/>
    <property type="evidence" value="ECO:0007669"/>
    <property type="project" value="InterPro"/>
</dbReference>
<dbReference type="AlphaFoldDB" id="A0A840BVT5"/>
<evidence type="ECO:0000256" key="3">
    <source>
        <dbReference type="ARBA" id="ARBA00022730"/>
    </source>
</evidence>
<dbReference type="RefSeq" id="WP_019403831.1">
    <property type="nucleotide sequence ID" value="NZ_JACIEN010000002.1"/>
</dbReference>
<dbReference type="EMBL" id="JACIEN010000002">
    <property type="protein sequence ID" value="MBB4017080.1"/>
    <property type="molecule type" value="Genomic_DNA"/>
</dbReference>
<evidence type="ECO:0000256" key="9">
    <source>
        <dbReference type="SAM" id="MobiDB-lite"/>
    </source>
</evidence>
<keyword evidence="6 8" id="KW-0687">Ribonucleoprotein</keyword>
<dbReference type="GO" id="GO:0070181">
    <property type="term" value="F:small ribosomal subunit rRNA binding"/>
    <property type="evidence" value="ECO:0007669"/>
    <property type="project" value="TreeGrafter"/>
</dbReference>
<evidence type="ECO:0000313" key="11">
    <source>
        <dbReference type="Proteomes" id="UP000577362"/>
    </source>
</evidence>
<dbReference type="Gene3D" id="1.20.58.110">
    <property type="entry name" value="Ribosomal protein S20"/>
    <property type="match status" value="1"/>
</dbReference>
<dbReference type="Pfam" id="PF01649">
    <property type="entry name" value="Ribosomal_S20p"/>
    <property type="match status" value="1"/>
</dbReference>
<evidence type="ECO:0000256" key="8">
    <source>
        <dbReference type="HAMAP-Rule" id="MF_00500"/>
    </source>
</evidence>
<dbReference type="PANTHER" id="PTHR33398:SF1">
    <property type="entry name" value="SMALL RIBOSOMAL SUBUNIT PROTEIN BS20C"/>
    <property type="match status" value="1"/>
</dbReference>